<reference evidence="1 2" key="1">
    <citation type="journal article" date="2012" name="Plant Cell">
        <title>Genome comparison of barley and maize smut fungi reveals targeted loss of RNA silencing components and species-specific presence of transposable elements.</title>
        <authorList>
            <person name="Laurie J.D."/>
            <person name="Ali S."/>
            <person name="Linning R."/>
            <person name="Mannhaupt G."/>
            <person name="Wong P."/>
            <person name="Gueldener U."/>
            <person name="Muensterkoetter M."/>
            <person name="Moore R."/>
            <person name="Kahmann R."/>
            <person name="Bakkeren G."/>
            <person name="Schirawski J."/>
        </authorList>
    </citation>
    <scope>NUCLEOTIDE SEQUENCE [LARGE SCALE GENOMIC DNA]</scope>
    <source>
        <strain evidence="2">Uh4875-4</strain>
    </source>
</reference>
<dbReference type="Gene3D" id="3.40.50.1820">
    <property type="entry name" value="alpha/beta hydrolase"/>
    <property type="match status" value="1"/>
</dbReference>
<dbReference type="PANTHER" id="PTHR35560">
    <property type="entry name" value="BLL0132 PROTEIN"/>
    <property type="match status" value="1"/>
</dbReference>
<organism evidence="1 2">
    <name type="scientific">Ustilago hordei</name>
    <name type="common">Barley covered smut fungus</name>
    <dbReference type="NCBI Taxonomy" id="120017"/>
    <lineage>
        <taxon>Eukaryota</taxon>
        <taxon>Fungi</taxon>
        <taxon>Dikarya</taxon>
        <taxon>Basidiomycota</taxon>
        <taxon>Ustilaginomycotina</taxon>
        <taxon>Ustilaginomycetes</taxon>
        <taxon>Ustilaginales</taxon>
        <taxon>Ustilaginaceae</taxon>
        <taxon>Ustilago</taxon>
    </lineage>
</organism>
<dbReference type="STRING" id="1128400.I2FQ55"/>
<dbReference type="EMBL" id="CAGI01000140">
    <property type="protein sequence ID" value="CCF49048.1"/>
    <property type="molecule type" value="Genomic_DNA"/>
</dbReference>
<dbReference type="HOGENOM" id="CLU_023751_1_0_1"/>
<proteinExistence type="predicted"/>
<evidence type="ECO:0000313" key="2">
    <source>
        <dbReference type="Proteomes" id="UP000006174"/>
    </source>
</evidence>
<comment type="caution">
    <text evidence="1">The sequence shown here is derived from an EMBL/GenBank/DDBJ whole genome shotgun (WGS) entry which is preliminary data.</text>
</comment>
<dbReference type="PANTHER" id="PTHR35560:SF3">
    <property type="entry name" value="PEPTIDASE S9 PROLYL OLIGOPEPTIDASE CATALYTIC DOMAIN-CONTAINING PROTEIN"/>
    <property type="match status" value="1"/>
</dbReference>
<dbReference type="Proteomes" id="UP000006174">
    <property type="component" value="Unassembled WGS sequence"/>
</dbReference>
<evidence type="ECO:0000313" key="1">
    <source>
        <dbReference type="EMBL" id="CCF49048.1"/>
    </source>
</evidence>
<gene>
    <name evidence="1" type="ORF">UHOR_17002</name>
</gene>
<sequence>MASTGTPHLEAISQGSGLVLDQVDGARPHLVYWTCSLKGTRVCLALYMDSWVSSEAHAAVEQVVIHVHGKDRDAGSAWTYMHIARSSLPLEEQRKVLVLAPQFFNGLDKLRFCSFKEDALLVWKGNSWGDGSASVCGKDDGGVSSFEPLDILLLHFSNPLVYPSMKRIVFLAGHSLGGQLINRYCILSPSSCTMREGMSVEYVIMNPASYLYFSAERKQFVVPVSLVLLLIRCFLLMTPEDYLRRFLERKVHLMYGEKDQGLGDKSLEAMSQGMCKLHLIHPPPPTVALKTILTITSLHNVGATRMERAKNYHWHLCGMEKQISWLGPRSWSFDCICNVGHDSCLM</sequence>
<dbReference type="OMA" id="SVEYVIM"/>
<dbReference type="InterPro" id="IPR029058">
    <property type="entry name" value="AB_hydrolase_fold"/>
</dbReference>
<dbReference type="eggNOG" id="ENOG502R1D6">
    <property type="taxonomic scope" value="Eukaryota"/>
</dbReference>
<name>I2FQ55_USTHO</name>
<accession>I2FQ55</accession>
<protein>
    <submittedName>
        <fullName evidence="1">Uncharacterized protein</fullName>
    </submittedName>
</protein>
<dbReference type="AlphaFoldDB" id="I2FQ55"/>
<keyword evidence="2" id="KW-1185">Reference proteome</keyword>